<feature type="domain" description="Tryptophan synthase beta chain-like PALP" evidence="4">
    <location>
        <begin position="23"/>
        <end position="312"/>
    </location>
</feature>
<dbReference type="RefSeq" id="WP_203703669.1">
    <property type="nucleotide sequence ID" value="NZ_BAAALU010000010.1"/>
</dbReference>
<dbReference type="EMBL" id="BONC01000023">
    <property type="protein sequence ID" value="GIF57460.1"/>
    <property type="molecule type" value="Genomic_DNA"/>
</dbReference>
<name>A0ABQ4C5B2_9ACTN</name>
<dbReference type="Proteomes" id="UP000624325">
    <property type="component" value="Unassembled WGS sequence"/>
</dbReference>
<evidence type="ECO:0000313" key="6">
    <source>
        <dbReference type="Proteomes" id="UP000624325"/>
    </source>
</evidence>
<keyword evidence="6" id="KW-1185">Reference proteome</keyword>
<evidence type="ECO:0000256" key="2">
    <source>
        <dbReference type="ARBA" id="ARBA00022898"/>
    </source>
</evidence>
<proteinExistence type="predicted"/>
<keyword evidence="2" id="KW-0663">Pyridoxal phosphate</keyword>
<keyword evidence="3" id="KW-0456">Lyase</keyword>
<reference evidence="5 6" key="1">
    <citation type="submission" date="2021-01" db="EMBL/GenBank/DDBJ databases">
        <title>Whole genome shotgun sequence of Asanoa iriomotensis NBRC 100142.</title>
        <authorList>
            <person name="Komaki H."/>
            <person name="Tamura T."/>
        </authorList>
    </citation>
    <scope>NUCLEOTIDE SEQUENCE [LARGE SCALE GENOMIC DNA]</scope>
    <source>
        <strain evidence="5 6">NBRC 100142</strain>
    </source>
</reference>
<dbReference type="PANTHER" id="PTHR48078">
    <property type="entry name" value="THREONINE DEHYDRATASE, MITOCHONDRIAL-RELATED"/>
    <property type="match status" value="1"/>
</dbReference>
<dbReference type="InterPro" id="IPR036052">
    <property type="entry name" value="TrpB-like_PALP_sf"/>
</dbReference>
<comment type="cofactor">
    <cofactor evidence="1">
        <name>pyridoxal 5'-phosphate</name>
        <dbReference type="ChEBI" id="CHEBI:597326"/>
    </cofactor>
</comment>
<evidence type="ECO:0000313" key="5">
    <source>
        <dbReference type="EMBL" id="GIF57460.1"/>
    </source>
</evidence>
<dbReference type="InterPro" id="IPR001926">
    <property type="entry name" value="TrpB-like_PALP"/>
</dbReference>
<evidence type="ECO:0000256" key="1">
    <source>
        <dbReference type="ARBA" id="ARBA00001933"/>
    </source>
</evidence>
<organism evidence="5 6">
    <name type="scientific">Asanoa iriomotensis</name>
    <dbReference type="NCBI Taxonomy" id="234613"/>
    <lineage>
        <taxon>Bacteria</taxon>
        <taxon>Bacillati</taxon>
        <taxon>Actinomycetota</taxon>
        <taxon>Actinomycetes</taxon>
        <taxon>Micromonosporales</taxon>
        <taxon>Micromonosporaceae</taxon>
        <taxon>Asanoa</taxon>
    </lineage>
</organism>
<evidence type="ECO:0000256" key="3">
    <source>
        <dbReference type="ARBA" id="ARBA00023239"/>
    </source>
</evidence>
<accession>A0ABQ4C5B2</accession>
<dbReference type="Pfam" id="PF00291">
    <property type="entry name" value="PALP"/>
    <property type="match status" value="1"/>
</dbReference>
<dbReference type="SUPFAM" id="SSF53686">
    <property type="entry name" value="Tryptophan synthase beta subunit-like PLP-dependent enzymes"/>
    <property type="match status" value="1"/>
</dbReference>
<dbReference type="Gene3D" id="3.40.50.1100">
    <property type="match status" value="2"/>
</dbReference>
<protein>
    <recommendedName>
        <fullName evidence="4">Tryptophan synthase beta chain-like PALP domain-containing protein</fullName>
    </recommendedName>
</protein>
<dbReference type="InterPro" id="IPR050147">
    <property type="entry name" value="Ser/Thr_Dehydratase"/>
</dbReference>
<sequence>MSTLPPSDPSLADVYEAATALAPHVVRTPVLRSRILDSWVGVPILAKAESLQVTGSFKVRGALNRIRTLDQAQQDRGLITVSAGNAALGAAYAAQVHGCALTVVMAESSVREKQAAAAALGASVVTNGVHDAAAAFDLARRLVGARGLTFVHPYDDAMVVAGAATATLELLAECPDLTRLYVPCSGGGLLAGAAVVTQALAPHIELMGVQPAGTATLAASLDAGRPVSHRGTGTIVDALTAPMPGELNLRIISSAGARVRTVSDDATLAALAAVTRDLRVIVEPAGAIAVAGVKADVADGLVDGLVGVLLSGSNVSWSLLSDLLRDR</sequence>
<gene>
    <name evidence="5" type="ORF">Air01nite_35550</name>
</gene>
<evidence type="ECO:0000259" key="4">
    <source>
        <dbReference type="Pfam" id="PF00291"/>
    </source>
</evidence>
<dbReference type="PANTHER" id="PTHR48078:SF6">
    <property type="entry name" value="L-THREONINE DEHYDRATASE CATABOLIC TDCB"/>
    <property type="match status" value="1"/>
</dbReference>
<comment type="caution">
    <text evidence="5">The sequence shown here is derived from an EMBL/GenBank/DDBJ whole genome shotgun (WGS) entry which is preliminary data.</text>
</comment>